<dbReference type="PIRSF" id="PIRSF000103">
    <property type="entry name" value="HIBADH"/>
    <property type="match status" value="1"/>
</dbReference>
<comment type="similarity">
    <text evidence="1">Belongs to the HIBADH-related family.</text>
</comment>
<sequence>MRGPARAPLGRVSHVRGPAAQTSSVPRRCRTASAGRRNGRVEVASVAVVGLGIMGRGMAENLLRNGHEVVVWNRTPERAGDLVAAGAVPAESPAAAAARAEVVFEVTADDASSRGVWLGADGILAGAPASAVLITSATLSVGWVEELAAACAGRGSVFFDMPLTGGAAGARTGNLVLLAGGDLAWSSYLTPPEPVNFSAEWAHKDLAYAARMAGGLPHPVLDGVLSLFATALAEGRGKEDWSTVNPTAAGS</sequence>
<gene>
    <name evidence="5" type="ORF">V2J85_22165</name>
</gene>
<evidence type="ECO:0000259" key="4">
    <source>
        <dbReference type="Pfam" id="PF03446"/>
    </source>
</evidence>
<name>A0ABU7NSZ5_9ACTN</name>
<comment type="caution">
    <text evidence="5">The sequence shown here is derived from an EMBL/GenBank/DDBJ whole genome shotgun (WGS) entry which is preliminary data.</text>
</comment>
<dbReference type="Proteomes" id="UP001307760">
    <property type="component" value="Unassembled WGS sequence"/>
</dbReference>
<feature type="region of interest" description="Disordered" evidence="3">
    <location>
        <begin position="1"/>
        <end position="36"/>
    </location>
</feature>
<dbReference type="SUPFAM" id="SSF51735">
    <property type="entry name" value="NAD(P)-binding Rossmann-fold domains"/>
    <property type="match status" value="1"/>
</dbReference>
<dbReference type="InterPro" id="IPR008927">
    <property type="entry name" value="6-PGluconate_DH-like_C_sf"/>
</dbReference>
<accession>A0ABU7NSZ5</accession>
<dbReference type="InterPro" id="IPR002204">
    <property type="entry name" value="3-OH-isobutyrate_DH-rel_CS"/>
</dbReference>
<dbReference type="PROSITE" id="PS00895">
    <property type="entry name" value="3_HYDROXYISOBUT_DH"/>
    <property type="match status" value="1"/>
</dbReference>
<dbReference type="PANTHER" id="PTHR43060">
    <property type="entry name" value="3-HYDROXYISOBUTYRATE DEHYDROGENASE-LIKE 1, MITOCHONDRIAL-RELATED"/>
    <property type="match status" value="1"/>
</dbReference>
<dbReference type="RefSeq" id="WP_330822526.1">
    <property type="nucleotide sequence ID" value="NZ_JAZBJP010000014.1"/>
</dbReference>
<dbReference type="Pfam" id="PF03446">
    <property type="entry name" value="NAD_binding_2"/>
    <property type="match status" value="1"/>
</dbReference>
<organism evidence="5 6">
    <name type="scientific">Streptomyces bugieae</name>
    <dbReference type="NCBI Taxonomy" id="3098223"/>
    <lineage>
        <taxon>Bacteria</taxon>
        <taxon>Bacillati</taxon>
        <taxon>Actinomycetota</taxon>
        <taxon>Actinomycetes</taxon>
        <taxon>Kitasatosporales</taxon>
        <taxon>Streptomycetaceae</taxon>
        <taxon>Streptomyces</taxon>
    </lineage>
</organism>
<dbReference type="PANTHER" id="PTHR43060:SF15">
    <property type="entry name" value="3-HYDROXYISOBUTYRATE DEHYDROGENASE-LIKE 1, MITOCHONDRIAL-RELATED"/>
    <property type="match status" value="1"/>
</dbReference>
<evidence type="ECO:0000256" key="1">
    <source>
        <dbReference type="ARBA" id="ARBA00009080"/>
    </source>
</evidence>
<reference evidence="5 6" key="1">
    <citation type="submission" date="2023-12" db="EMBL/GenBank/DDBJ databases">
        <title>30 novel species of actinomycetes from the DSMZ collection.</title>
        <authorList>
            <person name="Nouioui I."/>
        </authorList>
    </citation>
    <scope>NUCLEOTIDE SEQUENCE [LARGE SCALE GENOMIC DNA]</scope>
    <source>
        <strain evidence="5 6">DSM 41528</strain>
    </source>
</reference>
<evidence type="ECO:0000313" key="5">
    <source>
        <dbReference type="EMBL" id="MEE4422037.1"/>
    </source>
</evidence>
<dbReference type="InterPro" id="IPR006115">
    <property type="entry name" value="6PGDH_NADP-bd"/>
</dbReference>
<keyword evidence="6" id="KW-1185">Reference proteome</keyword>
<dbReference type="Gene3D" id="3.40.50.720">
    <property type="entry name" value="NAD(P)-binding Rossmann-like Domain"/>
    <property type="match status" value="1"/>
</dbReference>
<evidence type="ECO:0000313" key="6">
    <source>
        <dbReference type="Proteomes" id="UP001307760"/>
    </source>
</evidence>
<evidence type="ECO:0000256" key="3">
    <source>
        <dbReference type="SAM" id="MobiDB-lite"/>
    </source>
</evidence>
<dbReference type="InterPro" id="IPR036291">
    <property type="entry name" value="NAD(P)-bd_dom_sf"/>
</dbReference>
<evidence type="ECO:0000256" key="2">
    <source>
        <dbReference type="ARBA" id="ARBA00023002"/>
    </source>
</evidence>
<dbReference type="SUPFAM" id="SSF48179">
    <property type="entry name" value="6-phosphogluconate dehydrogenase C-terminal domain-like"/>
    <property type="match status" value="1"/>
</dbReference>
<proteinExistence type="inferred from homology"/>
<keyword evidence="2" id="KW-0560">Oxidoreductase</keyword>
<dbReference type="EMBL" id="JAZBJP010000014">
    <property type="protein sequence ID" value="MEE4422037.1"/>
    <property type="molecule type" value="Genomic_DNA"/>
</dbReference>
<dbReference type="InterPro" id="IPR015815">
    <property type="entry name" value="HIBADH-related"/>
</dbReference>
<feature type="domain" description="6-phosphogluconate dehydrogenase NADP-binding" evidence="4">
    <location>
        <begin position="46"/>
        <end position="184"/>
    </location>
</feature>
<protein>
    <submittedName>
        <fullName evidence="5">NAD(P)-binding domain-containing protein</fullName>
    </submittedName>
</protein>
<dbReference type="PRINTS" id="PR00419">
    <property type="entry name" value="ADXRDTASE"/>
</dbReference>